<protein>
    <submittedName>
        <fullName evidence="3">Uncharacterized protein LOC118403488</fullName>
    </submittedName>
</protein>
<feature type="chain" id="PRO_5039901952" evidence="1">
    <location>
        <begin position="29"/>
        <end position="153"/>
    </location>
</feature>
<dbReference type="GeneID" id="118403488"/>
<keyword evidence="2" id="KW-1185">Reference proteome</keyword>
<dbReference type="AlphaFoldDB" id="A0A9J7KFT4"/>
<accession>A0A9J7KFT4</accession>
<dbReference type="KEGG" id="bfo:118403488"/>
<dbReference type="RefSeq" id="XP_035658103.1">
    <property type="nucleotide sequence ID" value="XM_035802210.1"/>
</dbReference>
<proteinExistence type="predicted"/>
<organism evidence="2 3">
    <name type="scientific">Branchiostoma floridae</name>
    <name type="common">Florida lancelet</name>
    <name type="synonym">Amphioxus</name>
    <dbReference type="NCBI Taxonomy" id="7739"/>
    <lineage>
        <taxon>Eukaryota</taxon>
        <taxon>Metazoa</taxon>
        <taxon>Chordata</taxon>
        <taxon>Cephalochordata</taxon>
        <taxon>Leptocardii</taxon>
        <taxon>Amphioxiformes</taxon>
        <taxon>Branchiostomatidae</taxon>
        <taxon>Branchiostoma</taxon>
    </lineage>
</organism>
<dbReference type="Proteomes" id="UP000001554">
    <property type="component" value="Chromosome 16"/>
</dbReference>
<dbReference type="OMA" id="KYWWLNP"/>
<name>A0A9J7KFT4_BRAFL</name>
<evidence type="ECO:0000256" key="1">
    <source>
        <dbReference type="SAM" id="SignalP"/>
    </source>
</evidence>
<keyword evidence="1" id="KW-0732">Signal</keyword>
<feature type="signal peptide" evidence="1">
    <location>
        <begin position="1"/>
        <end position="28"/>
    </location>
</feature>
<dbReference type="OrthoDB" id="10046325at2759"/>
<evidence type="ECO:0000313" key="2">
    <source>
        <dbReference type="Proteomes" id="UP000001554"/>
    </source>
</evidence>
<reference evidence="2" key="1">
    <citation type="journal article" date="2020" name="Nat. Ecol. Evol.">
        <title>Deeply conserved synteny resolves early events in vertebrate evolution.</title>
        <authorList>
            <person name="Simakov O."/>
            <person name="Marletaz F."/>
            <person name="Yue J.X."/>
            <person name="O'Connell B."/>
            <person name="Jenkins J."/>
            <person name="Brandt A."/>
            <person name="Calef R."/>
            <person name="Tung C.H."/>
            <person name="Huang T.K."/>
            <person name="Schmutz J."/>
            <person name="Satoh N."/>
            <person name="Yu J.K."/>
            <person name="Putnam N.H."/>
            <person name="Green R.E."/>
            <person name="Rokhsar D.S."/>
        </authorList>
    </citation>
    <scope>NUCLEOTIDE SEQUENCE [LARGE SCALE GENOMIC DNA]</scope>
    <source>
        <strain evidence="2">S238N-H82</strain>
    </source>
</reference>
<reference evidence="3" key="2">
    <citation type="submission" date="2025-08" db="UniProtKB">
        <authorList>
            <consortium name="RefSeq"/>
        </authorList>
    </citation>
    <scope>IDENTIFICATION</scope>
    <source>
        <strain evidence="3">S238N-H82</strain>
        <tissue evidence="3">Testes</tissue>
    </source>
</reference>
<gene>
    <name evidence="3" type="primary">LOC118403488</name>
</gene>
<sequence>MFIQKNSGLAASFLVLLLSTWVLGEVSAMKYWWLNPVGKRAPGQDRAVFGDGSTSDRLRALEALDGAPGQRGRLGDLQVLKQRLMALRLGERGDKLIQEAYPRYTLEDSRPFPHQNLRTVRSSRPVPLGGAHEEAPLSPYWQAVADIHTFLML</sequence>
<evidence type="ECO:0000313" key="3">
    <source>
        <dbReference type="RefSeq" id="XP_035658103.1"/>
    </source>
</evidence>